<comment type="catalytic activity">
    <reaction evidence="18">
        <text>N-acetyl-L-aspartyl-L-glutamate(out) = N-acetyl-L-aspartyl-L-glutamate(in)</text>
        <dbReference type="Rhea" id="RHEA:72599"/>
        <dbReference type="ChEBI" id="CHEBI:76931"/>
    </reaction>
    <physiologicalReaction direction="left-to-right" evidence="18">
        <dbReference type="Rhea" id="RHEA:72600"/>
    </physiologicalReaction>
</comment>
<dbReference type="FunFam" id="1.20.1250.20:FF:000067">
    <property type="entry name" value="sialin isoform X2"/>
    <property type="match status" value="1"/>
</dbReference>
<evidence type="ECO:0000259" key="27">
    <source>
        <dbReference type="PROSITE" id="PS50850"/>
    </source>
</evidence>
<dbReference type="Pfam" id="PF07690">
    <property type="entry name" value="MFS_1"/>
    <property type="match status" value="1"/>
</dbReference>
<keyword evidence="10" id="KW-0770">Synapse</keyword>
<evidence type="ECO:0000256" key="23">
    <source>
        <dbReference type="ARBA" id="ARBA00080244"/>
    </source>
</evidence>
<evidence type="ECO:0000256" key="16">
    <source>
        <dbReference type="ARBA" id="ARBA00050554"/>
    </source>
</evidence>
<evidence type="ECO:0000256" key="2">
    <source>
        <dbReference type="ARBA" id="ARBA00004554"/>
    </source>
</evidence>
<dbReference type="PANTHER" id="PTHR11662">
    <property type="entry name" value="SOLUTE CARRIER FAMILY 17"/>
    <property type="match status" value="1"/>
</dbReference>
<dbReference type="GO" id="GO:0005765">
    <property type="term" value="C:lysosomal membrane"/>
    <property type="evidence" value="ECO:0007669"/>
    <property type="project" value="UniProtKB-SubCell"/>
</dbReference>
<dbReference type="FunFam" id="1.20.1250.20:FF:000003">
    <property type="entry name" value="Solute carrier family 17 member 3"/>
    <property type="match status" value="1"/>
</dbReference>
<keyword evidence="13" id="KW-0458">Lysosome</keyword>
<keyword evidence="9 26" id="KW-1133">Transmembrane helix</keyword>
<keyword evidence="11 26" id="KW-0472">Membrane</keyword>
<accession>A0A7R9QDB6</accession>
<dbReference type="GO" id="GO:0016323">
    <property type="term" value="C:basolateral plasma membrane"/>
    <property type="evidence" value="ECO:0007669"/>
    <property type="project" value="UniProtKB-SubCell"/>
</dbReference>
<feature type="transmembrane region" description="Helical" evidence="26">
    <location>
        <begin position="116"/>
        <end position="134"/>
    </location>
</feature>
<dbReference type="InterPro" id="IPR036259">
    <property type="entry name" value="MFS_trans_sf"/>
</dbReference>
<evidence type="ECO:0000256" key="25">
    <source>
        <dbReference type="ARBA" id="ARBA00081925"/>
    </source>
</evidence>
<gene>
    <name evidence="28" type="ORF">ONB1V03_LOCUS3102</name>
</gene>
<evidence type="ECO:0000256" key="20">
    <source>
        <dbReference type="ARBA" id="ARBA00051612"/>
    </source>
</evidence>
<feature type="transmembrane region" description="Helical" evidence="26">
    <location>
        <begin position="276"/>
        <end position="301"/>
    </location>
</feature>
<dbReference type="OrthoDB" id="2985014at2759"/>
<proteinExistence type="predicted"/>
<feature type="transmembrane region" description="Helical" evidence="26">
    <location>
        <begin position="88"/>
        <end position="109"/>
    </location>
</feature>
<feature type="domain" description="Major facilitator superfamily (MFS) profile" evidence="27">
    <location>
        <begin position="20"/>
        <end position="468"/>
    </location>
</feature>
<comment type="catalytic activity">
    <reaction evidence="17">
        <text>N-acetylneuraminate(in) + H(+)(in) = N-acetylneuraminate(out) + H(+)(out)</text>
        <dbReference type="Rhea" id="RHEA:28987"/>
        <dbReference type="ChEBI" id="CHEBI:15378"/>
        <dbReference type="ChEBI" id="CHEBI:35418"/>
    </reaction>
    <physiologicalReaction direction="right-to-left" evidence="17">
        <dbReference type="Rhea" id="RHEA:28989"/>
    </physiologicalReaction>
</comment>
<keyword evidence="7 26" id="KW-0812">Transmembrane</keyword>
<evidence type="ECO:0000256" key="4">
    <source>
        <dbReference type="ARBA" id="ARBA00004656"/>
    </source>
</evidence>
<evidence type="ECO:0000256" key="15">
    <source>
        <dbReference type="ARBA" id="ARBA00050101"/>
    </source>
</evidence>
<sequence>MPPEKRMSNWVYRHIPARFVFVLFSFFGFVLAYAYKVVLSVAIVSMVGQQESENSTRLADMCWTNSSANSRSRVKSGEFSDWDDDTQALILGAFFYGYIVTQLPAGNLAEKYGGKWIFGGSIFIAALLSLIGPVAARVSYIAFIATRIGQGLALGALFPCMNAMISRWMPKMERSRGSTIIFTGSPIGTVITLPLAGVLCDTTFLEGWPSIFYVLGIAGCVWFALWALLVHESPDSHPFITQEEYDYITADMPPQDKSQSKEKVTPWKDIWTSVPVYALIVTHFGQNWGFLTILTLLPTYFEKVLRLDIKNNAVMSSLPYLLQATIAWIASFISDKVRQREIIGINVIRKTNNTIAFIGPAICLCGVVLARCNTTLSIALFILGMGLNGCNYPGFNSTHVDMAPDYAGTLMGITNSIGNIPGFVAPLVAAAFYDDGHTLHNWSYVFYISAAVYVFTSLVYILFASAELQSWGRSANTETSYLNDKKIQRKIYTVDDIVDY</sequence>
<evidence type="ECO:0000256" key="26">
    <source>
        <dbReference type="SAM" id="Phobius"/>
    </source>
</evidence>
<dbReference type="GO" id="GO:0046942">
    <property type="term" value="P:carboxylic acid transport"/>
    <property type="evidence" value="ECO:0007669"/>
    <property type="project" value="UniProtKB-ARBA"/>
</dbReference>
<dbReference type="InterPro" id="IPR050382">
    <property type="entry name" value="MFS_Na/Anion_cotransporter"/>
</dbReference>
<keyword evidence="5" id="KW-0813">Transport</keyword>
<evidence type="ECO:0000256" key="6">
    <source>
        <dbReference type="ARBA" id="ARBA00022475"/>
    </source>
</evidence>
<dbReference type="SUPFAM" id="SSF103473">
    <property type="entry name" value="MFS general substrate transporter"/>
    <property type="match status" value="1"/>
</dbReference>
<evidence type="ECO:0000313" key="28">
    <source>
        <dbReference type="EMBL" id="CAD7641443.1"/>
    </source>
</evidence>
<name>A0A7R9QDB6_9ACAR</name>
<dbReference type="GO" id="GO:0006820">
    <property type="term" value="P:monoatomic anion transport"/>
    <property type="evidence" value="ECO:0007669"/>
    <property type="project" value="TreeGrafter"/>
</dbReference>
<evidence type="ECO:0000256" key="17">
    <source>
        <dbReference type="ARBA" id="ARBA00050625"/>
    </source>
</evidence>
<keyword evidence="8" id="KW-0769">Symport</keyword>
<feature type="transmembrane region" description="Helical" evidence="26">
    <location>
        <begin position="140"/>
        <end position="158"/>
    </location>
</feature>
<comment type="catalytic activity">
    <reaction evidence="20">
        <text>D-glucuronate(out) + H(+)(out) = D-glucuronate(in) + H(+)(in)</text>
        <dbReference type="Rhea" id="RHEA:72591"/>
        <dbReference type="ChEBI" id="CHEBI:15378"/>
        <dbReference type="ChEBI" id="CHEBI:58720"/>
    </reaction>
    <physiologicalReaction direction="left-to-right" evidence="20">
        <dbReference type="Rhea" id="RHEA:72592"/>
    </physiologicalReaction>
</comment>
<evidence type="ECO:0000256" key="5">
    <source>
        <dbReference type="ARBA" id="ARBA00022448"/>
    </source>
</evidence>
<dbReference type="CDD" id="cd17318">
    <property type="entry name" value="MFS_SLC17"/>
    <property type="match status" value="1"/>
</dbReference>
<evidence type="ECO:0000256" key="13">
    <source>
        <dbReference type="ARBA" id="ARBA00023228"/>
    </source>
</evidence>
<keyword evidence="6" id="KW-1003">Cell membrane</keyword>
<dbReference type="Gene3D" id="1.20.1250.20">
    <property type="entry name" value="MFS general substrate transporter like domains"/>
    <property type="match status" value="2"/>
</dbReference>
<evidence type="ECO:0000256" key="10">
    <source>
        <dbReference type="ARBA" id="ARBA00023018"/>
    </source>
</evidence>
<evidence type="ECO:0000256" key="8">
    <source>
        <dbReference type="ARBA" id="ARBA00022847"/>
    </source>
</evidence>
<keyword evidence="29" id="KW-1185">Reference proteome</keyword>
<evidence type="ECO:0000256" key="1">
    <source>
        <dbReference type="ARBA" id="ARBA00004432"/>
    </source>
</evidence>
<feature type="transmembrane region" description="Helical" evidence="26">
    <location>
        <begin position="444"/>
        <end position="463"/>
    </location>
</feature>
<dbReference type="PROSITE" id="PS50850">
    <property type="entry name" value="MFS"/>
    <property type="match status" value="1"/>
</dbReference>
<evidence type="ECO:0000256" key="3">
    <source>
        <dbReference type="ARBA" id="ARBA00004638"/>
    </source>
</evidence>
<evidence type="ECO:0000256" key="22">
    <source>
        <dbReference type="ARBA" id="ARBA00069713"/>
    </source>
</evidence>
<reference evidence="28" key="1">
    <citation type="submission" date="2020-11" db="EMBL/GenBank/DDBJ databases">
        <authorList>
            <person name="Tran Van P."/>
        </authorList>
    </citation>
    <scope>NUCLEOTIDE SEQUENCE</scope>
</reference>
<dbReference type="EMBL" id="CAJPVJ010000849">
    <property type="protein sequence ID" value="CAG2163528.1"/>
    <property type="molecule type" value="Genomic_DNA"/>
</dbReference>
<feature type="transmembrane region" description="Helical" evidence="26">
    <location>
        <begin position="407"/>
        <end position="432"/>
    </location>
</feature>
<dbReference type="AlphaFoldDB" id="A0A7R9QDB6"/>
<feature type="transmembrane region" description="Helical" evidence="26">
    <location>
        <begin position="376"/>
        <end position="395"/>
    </location>
</feature>
<evidence type="ECO:0000256" key="19">
    <source>
        <dbReference type="ARBA" id="ARBA00051447"/>
    </source>
</evidence>
<comment type="catalytic activity">
    <reaction evidence="15">
        <text>2 nitrate(out) + H(+)(out) = 2 nitrate(in) + H(+)(in)</text>
        <dbReference type="Rhea" id="RHEA:71539"/>
        <dbReference type="ChEBI" id="CHEBI:15378"/>
        <dbReference type="ChEBI" id="CHEBI:17632"/>
    </reaction>
    <physiologicalReaction direction="left-to-right" evidence="15">
        <dbReference type="Rhea" id="RHEA:71540"/>
    </physiologicalReaction>
</comment>
<dbReference type="InterPro" id="IPR011701">
    <property type="entry name" value="MFS"/>
</dbReference>
<evidence type="ECO:0000256" key="9">
    <source>
        <dbReference type="ARBA" id="ARBA00022989"/>
    </source>
</evidence>
<keyword evidence="14" id="KW-0968">Cytoplasmic vesicle</keyword>
<dbReference type="PANTHER" id="PTHR11662:SF399">
    <property type="entry name" value="FI19708P1-RELATED"/>
    <property type="match status" value="1"/>
</dbReference>
<dbReference type="InterPro" id="IPR020846">
    <property type="entry name" value="MFS_dom"/>
</dbReference>
<comment type="catalytic activity">
    <reaction evidence="19">
        <text>L-glutamate(out) = L-glutamate(in)</text>
        <dbReference type="Rhea" id="RHEA:66336"/>
        <dbReference type="ChEBI" id="CHEBI:29985"/>
    </reaction>
    <physiologicalReaction direction="left-to-right" evidence="19">
        <dbReference type="Rhea" id="RHEA:66337"/>
    </physiologicalReaction>
</comment>
<feature type="transmembrane region" description="Helical" evidence="26">
    <location>
        <begin position="179"/>
        <end position="199"/>
    </location>
</feature>
<organism evidence="28">
    <name type="scientific">Oppiella nova</name>
    <dbReference type="NCBI Taxonomy" id="334625"/>
    <lineage>
        <taxon>Eukaryota</taxon>
        <taxon>Metazoa</taxon>
        <taxon>Ecdysozoa</taxon>
        <taxon>Arthropoda</taxon>
        <taxon>Chelicerata</taxon>
        <taxon>Arachnida</taxon>
        <taxon>Acari</taxon>
        <taxon>Acariformes</taxon>
        <taxon>Sarcoptiformes</taxon>
        <taxon>Oribatida</taxon>
        <taxon>Brachypylina</taxon>
        <taxon>Oppioidea</taxon>
        <taxon>Oppiidae</taxon>
        <taxon>Oppiella</taxon>
    </lineage>
</organism>
<comment type="catalytic activity">
    <reaction evidence="16">
        <text>L-aspartate(out) = L-aspartate(in)</text>
        <dbReference type="Rhea" id="RHEA:66332"/>
        <dbReference type="ChEBI" id="CHEBI:29991"/>
    </reaction>
    <physiologicalReaction direction="left-to-right" evidence="16">
        <dbReference type="Rhea" id="RHEA:66333"/>
    </physiologicalReaction>
</comment>
<comment type="function">
    <text evidence="21">Receptor for CM101, a polysaccharide produced by group B Streptococcus with antipathoangiogenic properties.</text>
</comment>
<evidence type="ECO:0000256" key="24">
    <source>
        <dbReference type="ARBA" id="ARBA00081195"/>
    </source>
</evidence>
<feature type="transmembrane region" description="Helical" evidence="26">
    <location>
        <begin position="211"/>
        <end position="230"/>
    </location>
</feature>
<comment type="subcellular location">
    <subcellularLocation>
        <location evidence="2">Basolateral cell membrane</location>
        <topology evidence="2">Multi-pass membrane protein</topology>
    </subcellularLocation>
    <subcellularLocation>
        <location evidence="3">Cytoplasmic vesicle</location>
        <location evidence="3">Secretory vesicle membrane</location>
        <topology evidence="3">Multi-pass membrane protein</topology>
    </subcellularLocation>
    <subcellularLocation>
        <location evidence="1">Cytoplasmic vesicle</location>
        <location evidence="1">Secretory vesicle</location>
        <location evidence="1">Synaptic vesicle membrane</location>
    </subcellularLocation>
    <subcellularLocation>
        <location evidence="4">Lysosome membrane</location>
    </subcellularLocation>
</comment>
<evidence type="ECO:0000256" key="18">
    <source>
        <dbReference type="ARBA" id="ARBA00051403"/>
    </source>
</evidence>
<protein>
    <recommendedName>
        <fullName evidence="22">Sialin</fullName>
    </recommendedName>
    <alternativeName>
        <fullName evidence="25">H(+)/nitrate cotransporter</fullName>
    </alternativeName>
    <alternativeName>
        <fullName evidence="23">H(+)/sialic acid cotransporter</fullName>
    </alternativeName>
    <alternativeName>
        <fullName evidence="24">Vesicular excitatory amino acid transporter</fullName>
    </alternativeName>
</protein>
<dbReference type="Proteomes" id="UP000728032">
    <property type="component" value="Unassembled WGS sequence"/>
</dbReference>
<keyword evidence="12" id="KW-0325">Glycoprotein</keyword>
<evidence type="ECO:0000256" key="7">
    <source>
        <dbReference type="ARBA" id="ARBA00022692"/>
    </source>
</evidence>
<evidence type="ECO:0000256" key="21">
    <source>
        <dbReference type="ARBA" id="ARBA00056891"/>
    </source>
</evidence>
<feature type="transmembrane region" description="Helical" evidence="26">
    <location>
        <begin position="21"/>
        <end position="47"/>
    </location>
</feature>
<evidence type="ECO:0000256" key="11">
    <source>
        <dbReference type="ARBA" id="ARBA00023136"/>
    </source>
</evidence>
<dbReference type="EMBL" id="OC915674">
    <property type="protein sequence ID" value="CAD7641443.1"/>
    <property type="molecule type" value="Genomic_DNA"/>
</dbReference>
<dbReference type="GO" id="GO:0030672">
    <property type="term" value="C:synaptic vesicle membrane"/>
    <property type="evidence" value="ECO:0007669"/>
    <property type="project" value="UniProtKB-SubCell"/>
</dbReference>
<evidence type="ECO:0000313" key="29">
    <source>
        <dbReference type="Proteomes" id="UP000728032"/>
    </source>
</evidence>
<dbReference type="GO" id="GO:0015293">
    <property type="term" value="F:symporter activity"/>
    <property type="evidence" value="ECO:0007669"/>
    <property type="project" value="UniProtKB-KW"/>
</dbReference>
<evidence type="ECO:0000256" key="12">
    <source>
        <dbReference type="ARBA" id="ARBA00023180"/>
    </source>
</evidence>
<feature type="transmembrane region" description="Helical" evidence="26">
    <location>
        <begin position="313"/>
        <end position="333"/>
    </location>
</feature>
<evidence type="ECO:0000256" key="14">
    <source>
        <dbReference type="ARBA" id="ARBA00023329"/>
    </source>
</evidence>